<dbReference type="Pfam" id="PF08813">
    <property type="entry name" value="Phage_tail_3"/>
    <property type="match status" value="1"/>
</dbReference>
<protein>
    <submittedName>
        <fullName evidence="1">Tail tube protein</fullName>
    </submittedName>
</protein>
<proteinExistence type="predicted"/>
<dbReference type="AlphaFoldDB" id="A0A3D9EXG8"/>
<reference evidence="1 2" key="1">
    <citation type="submission" date="2018-07" db="EMBL/GenBank/DDBJ databases">
        <title>Genome sequencing of rice bacterial endophytes.</title>
        <authorList>
            <person name="Venturi V."/>
        </authorList>
    </citation>
    <scope>NUCLEOTIDE SEQUENCE [LARGE SCALE GENOMIC DNA]</scope>
    <source>
        <strain evidence="1 2">AG1002</strain>
    </source>
</reference>
<dbReference type="RefSeq" id="WP_115945632.1">
    <property type="nucleotide sequence ID" value="NZ_QRDL01000002.1"/>
</dbReference>
<gene>
    <name evidence="1" type="ORF">DFO60_1496</name>
</gene>
<accession>A0A3D9EXG8</accession>
<sequence length="218" mass="22511">MGYKLPNGATFQMASTYGPAVAISAISNASEAIATIGSGAAIATGDIVLLTSGWTQLNGRVARVKAVNSTAVTLEGIDTTNPTGFPAGGGVGSMKKITAWVVIPQITEVAFAGGEQQYTDVVFLEDTQGRQLPTDKSAASMTLTIADDPVQACVPVLKAADANQQVEAARLNLPGNDALFYGAFISYSKQPVVARSQILTRTVGLALQAEPTRYSTAA</sequence>
<dbReference type="Gene3D" id="4.10.410.40">
    <property type="match status" value="1"/>
</dbReference>
<name>A0A3D9EXG8_ECTOL</name>
<dbReference type="EMBL" id="QRDL01000002">
    <property type="protein sequence ID" value="RED06990.1"/>
    <property type="molecule type" value="Genomic_DNA"/>
</dbReference>
<dbReference type="InterPro" id="IPR014918">
    <property type="entry name" value="Phage_tail_3"/>
</dbReference>
<comment type="caution">
    <text evidence="1">The sequence shown here is derived from an EMBL/GenBank/DDBJ whole genome shotgun (WGS) entry which is preliminary data.</text>
</comment>
<evidence type="ECO:0000313" key="1">
    <source>
        <dbReference type="EMBL" id="RED06990.1"/>
    </source>
</evidence>
<organism evidence="1 2">
    <name type="scientific">Ectopseudomonas oleovorans</name>
    <name type="common">Pseudomonas oleovorans</name>
    <dbReference type="NCBI Taxonomy" id="301"/>
    <lineage>
        <taxon>Bacteria</taxon>
        <taxon>Pseudomonadati</taxon>
        <taxon>Pseudomonadota</taxon>
        <taxon>Gammaproteobacteria</taxon>
        <taxon>Pseudomonadales</taxon>
        <taxon>Pseudomonadaceae</taxon>
        <taxon>Ectopseudomonas</taxon>
    </lineage>
</organism>
<dbReference type="Proteomes" id="UP000256988">
    <property type="component" value="Unassembled WGS sequence"/>
</dbReference>
<evidence type="ECO:0000313" key="2">
    <source>
        <dbReference type="Proteomes" id="UP000256988"/>
    </source>
</evidence>